<keyword evidence="3" id="KW-1185">Reference proteome</keyword>
<proteinExistence type="predicted"/>
<feature type="transmembrane region" description="Helical" evidence="1">
    <location>
        <begin position="204"/>
        <end position="226"/>
    </location>
</feature>
<protein>
    <recommendedName>
        <fullName evidence="4">PrsW family intramembrane metalloprotease</fullName>
    </recommendedName>
</protein>
<name>A0AAF1KHX7_9PROT</name>
<evidence type="ECO:0000313" key="3">
    <source>
        <dbReference type="Proteomes" id="UP001196068"/>
    </source>
</evidence>
<feature type="transmembrane region" description="Helical" evidence="1">
    <location>
        <begin position="136"/>
        <end position="160"/>
    </location>
</feature>
<evidence type="ECO:0000256" key="1">
    <source>
        <dbReference type="SAM" id="Phobius"/>
    </source>
</evidence>
<comment type="caution">
    <text evidence="2">The sequence shown here is derived from an EMBL/GenBank/DDBJ whole genome shotgun (WGS) entry which is preliminary data.</text>
</comment>
<feature type="transmembrane region" description="Helical" evidence="1">
    <location>
        <begin position="6"/>
        <end position="24"/>
    </location>
</feature>
<keyword evidence="1" id="KW-0812">Transmembrane</keyword>
<dbReference type="RefSeq" id="WP_211873258.1">
    <property type="nucleotide sequence ID" value="NZ_JAAEDH010000003.1"/>
</dbReference>
<evidence type="ECO:0008006" key="4">
    <source>
        <dbReference type="Google" id="ProtNLM"/>
    </source>
</evidence>
<organism evidence="2 3">
    <name type="scientific">Plastoroseomonas arctica</name>
    <dbReference type="NCBI Taxonomy" id="1509237"/>
    <lineage>
        <taxon>Bacteria</taxon>
        <taxon>Pseudomonadati</taxon>
        <taxon>Pseudomonadota</taxon>
        <taxon>Alphaproteobacteria</taxon>
        <taxon>Acetobacterales</taxon>
        <taxon>Acetobacteraceae</taxon>
        <taxon>Plastoroseomonas</taxon>
    </lineage>
</organism>
<keyword evidence="1" id="KW-0472">Membrane</keyword>
<feature type="transmembrane region" description="Helical" evidence="1">
    <location>
        <begin position="36"/>
        <end position="54"/>
    </location>
</feature>
<feature type="transmembrane region" description="Helical" evidence="1">
    <location>
        <begin position="103"/>
        <end position="124"/>
    </location>
</feature>
<evidence type="ECO:0000313" key="2">
    <source>
        <dbReference type="EMBL" id="MBR0654449.1"/>
    </source>
</evidence>
<gene>
    <name evidence="2" type="ORF">GXW79_05080</name>
</gene>
<reference evidence="2" key="2">
    <citation type="journal article" date="2021" name="Syst. Appl. Microbiol.">
        <title>Roseomonas hellenica sp. nov., isolated from roots of wild-growing Alkanna tinctoria.</title>
        <authorList>
            <person name="Rat A."/>
            <person name="Naranjo H.D."/>
            <person name="Lebbe L."/>
            <person name="Cnockaert M."/>
            <person name="Krigas N."/>
            <person name="Grigoriadou K."/>
            <person name="Maloupa E."/>
            <person name="Willems A."/>
        </authorList>
    </citation>
    <scope>NUCLEOTIDE SEQUENCE</scope>
    <source>
        <strain evidence="2">LMG 28251</strain>
    </source>
</reference>
<dbReference type="EMBL" id="JAAEDH010000003">
    <property type="protein sequence ID" value="MBR0654449.1"/>
    <property type="molecule type" value="Genomic_DNA"/>
</dbReference>
<dbReference type="Proteomes" id="UP001196068">
    <property type="component" value="Unassembled WGS sequence"/>
</dbReference>
<reference evidence="2" key="1">
    <citation type="submission" date="2020-01" db="EMBL/GenBank/DDBJ databases">
        <authorList>
            <person name="Rat A."/>
        </authorList>
    </citation>
    <scope>NUCLEOTIDE SEQUENCE</scope>
    <source>
        <strain evidence="2">LMG 28251</strain>
    </source>
</reference>
<keyword evidence="1" id="KW-1133">Transmembrane helix</keyword>
<sequence length="276" mass="29028">MIPGIAIAALITAALALLLVGAGLWRMTQPADRGRLALGFALALPLQPGAFWLVRMPLHHALVGALGTEGVMAWLPILYAPVTEEAAKWAVLLAVFRGVRPTLALPAALAIGLGFGIGEIGFLAERLARSPAMAALPFWMFGGFLGERISVCIMHGLFITPLAFALAHGRGAVLAGLAGMGAHLALNAPILLIGAAPFGVPAEVWQGLVSLWLALMLVAGLAWAIAAHRGAGGRSPLGESDCPECGKRYPRPLLAANLGAWRYERCPCRKWHRVRA</sequence>
<feature type="transmembrane region" description="Helical" evidence="1">
    <location>
        <begin position="172"/>
        <end position="198"/>
    </location>
</feature>
<dbReference type="AlphaFoldDB" id="A0AAF1KHX7"/>
<accession>A0AAF1KHX7</accession>